<dbReference type="EMBL" id="WWNR01000002">
    <property type="protein sequence ID" value="MZQ88271.1"/>
    <property type="molecule type" value="Genomic_DNA"/>
</dbReference>
<gene>
    <name evidence="1" type="ORF">GS660_04050</name>
</gene>
<accession>A0A6L8VEW0</accession>
<proteinExistence type="predicted"/>
<evidence type="ECO:0000313" key="1">
    <source>
        <dbReference type="EMBL" id="MZQ88271.1"/>
    </source>
</evidence>
<protein>
    <submittedName>
        <fullName evidence="1">Uncharacterized protein</fullName>
    </submittedName>
</protein>
<evidence type="ECO:0000313" key="2">
    <source>
        <dbReference type="Proteomes" id="UP000477083"/>
    </source>
</evidence>
<dbReference type="Proteomes" id="UP000477083">
    <property type="component" value="Unassembled WGS sequence"/>
</dbReference>
<dbReference type="OrthoDB" id="7068290at2"/>
<dbReference type="RefSeq" id="WP_161343670.1">
    <property type="nucleotide sequence ID" value="NZ_BMGW01000002.1"/>
</dbReference>
<dbReference type="AlphaFoldDB" id="A0A6L8VEW0"/>
<sequence length="332" mass="37081">MTPAFDFLTVTFRTELPMLRLQARSMARFLDPGCVNRILVVLCDQDEAACGQAVEAIRGEWGGLAGKVEILPASSLMTTRPRGPLAWLERTWVAGPRCAWRPLRDRALGRKPKIYGWKSNSGWLLQQACKLLAARVASGSHVVILDTKNFFLRPVGAADFVDAEGRPRVEMSSLSPNMRKWAEASAKRMRYKLPEGVEIPLSLTPTVHRREEMVAAVDKIEARVGLLECFFARRSAKSTEFMLLYAAMEGGSPGWFARFAPSPSPVGRVIRPELLDEVIARSETENRAMMALHRKHFFRLTAAQKDSVLRLLQRCGLTKPGETAADIFGEDR</sequence>
<name>A0A6L8VEW0_9RHOB</name>
<keyword evidence="2" id="KW-1185">Reference proteome</keyword>
<reference evidence="1 2" key="1">
    <citation type="submission" date="2020-01" db="EMBL/GenBank/DDBJ databases">
        <title>Frigidibacter albus SP32T (=CGMCC 1.13995T).</title>
        <authorList>
            <person name="Liao X."/>
        </authorList>
    </citation>
    <scope>NUCLEOTIDE SEQUENCE [LARGE SCALE GENOMIC DNA]</scope>
    <source>
        <strain evidence="1 2">SP32</strain>
    </source>
</reference>
<dbReference type="Pfam" id="PF20102">
    <property type="entry name" value="DUF6492"/>
    <property type="match status" value="1"/>
</dbReference>
<comment type="caution">
    <text evidence="1">The sequence shown here is derived from an EMBL/GenBank/DDBJ whole genome shotgun (WGS) entry which is preliminary data.</text>
</comment>
<dbReference type="InterPro" id="IPR045499">
    <property type="entry name" value="DUF6492"/>
</dbReference>
<organism evidence="1 2">
    <name type="scientific">Frigidibacter albus</name>
    <dbReference type="NCBI Taxonomy" id="1465486"/>
    <lineage>
        <taxon>Bacteria</taxon>
        <taxon>Pseudomonadati</taxon>
        <taxon>Pseudomonadota</taxon>
        <taxon>Alphaproteobacteria</taxon>
        <taxon>Rhodobacterales</taxon>
        <taxon>Paracoccaceae</taxon>
        <taxon>Frigidibacter</taxon>
    </lineage>
</organism>